<dbReference type="CDD" id="cd00063">
    <property type="entry name" value="FN3"/>
    <property type="match status" value="1"/>
</dbReference>
<reference evidence="2" key="1">
    <citation type="submission" date="2025-08" db="UniProtKB">
        <authorList>
            <consortium name="Ensembl"/>
        </authorList>
    </citation>
    <scope>IDENTIFICATION</scope>
</reference>
<evidence type="ECO:0000313" key="3">
    <source>
        <dbReference type="Proteomes" id="UP000694568"/>
    </source>
</evidence>
<proteinExistence type="predicted"/>
<dbReference type="SUPFAM" id="SSF49265">
    <property type="entry name" value="Fibronectin type III"/>
    <property type="match status" value="1"/>
</dbReference>
<name>A0A8C9ZNY1_SANLU</name>
<dbReference type="InterPro" id="IPR036116">
    <property type="entry name" value="FN3_sf"/>
</dbReference>
<dbReference type="PANTHER" id="PTHR20859">
    <property type="entry name" value="INTERFERON/INTERLEUKIN RECEPTOR"/>
    <property type="match status" value="1"/>
</dbReference>
<dbReference type="AlphaFoldDB" id="A0A8C9ZNY1"/>
<dbReference type="InterPro" id="IPR003961">
    <property type="entry name" value="FN3_dom"/>
</dbReference>
<dbReference type="Gene3D" id="2.60.40.10">
    <property type="entry name" value="Immunoglobulins"/>
    <property type="match status" value="1"/>
</dbReference>
<dbReference type="GeneTree" id="ENSGT00510000048354"/>
<organism evidence="2 3">
    <name type="scientific">Sander lucioperca</name>
    <name type="common">Pike-perch</name>
    <name type="synonym">Perca lucioperca</name>
    <dbReference type="NCBI Taxonomy" id="283035"/>
    <lineage>
        <taxon>Eukaryota</taxon>
        <taxon>Metazoa</taxon>
        <taxon>Chordata</taxon>
        <taxon>Craniata</taxon>
        <taxon>Vertebrata</taxon>
        <taxon>Euteleostomi</taxon>
        <taxon>Actinopterygii</taxon>
        <taxon>Neopterygii</taxon>
        <taxon>Teleostei</taxon>
        <taxon>Neoteleostei</taxon>
        <taxon>Acanthomorphata</taxon>
        <taxon>Eupercaria</taxon>
        <taxon>Perciformes</taxon>
        <taxon>Percoidei</taxon>
        <taxon>Percidae</taxon>
        <taxon>Luciopercinae</taxon>
        <taxon>Sander</taxon>
    </lineage>
</organism>
<dbReference type="GO" id="GO:0042015">
    <property type="term" value="F:interleukin-20 binding"/>
    <property type="evidence" value="ECO:0007669"/>
    <property type="project" value="TreeGrafter"/>
</dbReference>
<sequence length="210" mass="23246">MNFLLLVLETNSPVMRPRRSLSLLCKADLCVSAGVWMLPAPSSVHMESVNMRHILRWRPPQAAGHTAVLYSVQFQGEFELTVLNGSWVDAPECQLTPHAHCDLTFDLGSDADYNIRVRAQRGSRLSNWTQLSRPFNRRHSKTTSQKFGHTGARIAQLVEPVPMYGGLLLGAAGLGSTPTCTPLLSFPLSLPFHVFSCPVKIKVENAQKII</sequence>
<protein>
    <recommendedName>
        <fullName evidence="1">Fibronectin type-III domain-containing protein</fullName>
    </recommendedName>
</protein>
<accession>A0A8C9ZNY1</accession>
<dbReference type="Ensembl" id="ENSSLUT00000045425.1">
    <property type="protein sequence ID" value="ENSSLUP00000044033.1"/>
    <property type="gene ID" value="ENSSLUG00000019528.1"/>
</dbReference>
<keyword evidence="3" id="KW-1185">Reference proteome</keyword>
<dbReference type="Proteomes" id="UP000694568">
    <property type="component" value="Unplaced"/>
</dbReference>
<dbReference type="PANTHER" id="PTHR20859:SF48">
    <property type="entry name" value="INTERLEUKIN-20 RECEPTOR SUBUNIT BETA"/>
    <property type="match status" value="1"/>
</dbReference>
<dbReference type="GO" id="GO:0005886">
    <property type="term" value="C:plasma membrane"/>
    <property type="evidence" value="ECO:0007669"/>
    <property type="project" value="TreeGrafter"/>
</dbReference>
<feature type="domain" description="Fibronectin type-III" evidence="1">
    <location>
        <begin position="31"/>
        <end position="128"/>
    </location>
</feature>
<dbReference type="InterPro" id="IPR050650">
    <property type="entry name" value="Type-II_Cytokine-TF_Rcpt"/>
</dbReference>
<dbReference type="Pfam" id="PF01108">
    <property type="entry name" value="Tissue_fac"/>
    <property type="match status" value="1"/>
</dbReference>
<reference evidence="2" key="2">
    <citation type="submission" date="2025-09" db="UniProtKB">
        <authorList>
            <consortium name="Ensembl"/>
        </authorList>
    </citation>
    <scope>IDENTIFICATION</scope>
</reference>
<dbReference type="InterPro" id="IPR013783">
    <property type="entry name" value="Ig-like_fold"/>
</dbReference>
<dbReference type="GO" id="GO:0004896">
    <property type="term" value="F:cytokine receptor activity"/>
    <property type="evidence" value="ECO:0007669"/>
    <property type="project" value="TreeGrafter"/>
</dbReference>
<evidence type="ECO:0000313" key="2">
    <source>
        <dbReference type="Ensembl" id="ENSSLUP00000044033.1"/>
    </source>
</evidence>
<evidence type="ECO:0000259" key="1">
    <source>
        <dbReference type="Pfam" id="PF01108"/>
    </source>
</evidence>